<name>A0A845U8B1_9PROT</name>
<sequence length="292" mass="32115">MPTDWDKVQILEWTPGGGTAPGARSMDAAGVCTSDPLSASTLPLATQARRIFDRWELISAPLGVWTHWHTTSQLLTAILECQPEQDFGMRMMTPDSRGTVCLALPRDFSLDRKSLVERDILVIGRDTLFHAGFLGQVIDVGAQSMTVRPGPVYRSQRRIHRRYAVHPPMVVGLREARGNSPSIFVHLADISMGGAAFLADFHGAPAQSMRGIDPRSAGVPTTTWPAAGQLFWIALPRPEFGDSLELSAAFIRQRAIPGDGRTTLWTFAWQQLTAFADLEAWIDTHASTINTR</sequence>
<organism evidence="1">
    <name type="scientific">Acidithiobacillus ferrianus</name>
    <dbReference type="NCBI Taxonomy" id="2678518"/>
    <lineage>
        <taxon>Bacteria</taxon>
        <taxon>Pseudomonadati</taxon>
        <taxon>Pseudomonadota</taxon>
        <taxon>Acidithiobacillia</taxon>
        <taxon>Acidithiobacillales</taxon>
        <taxon>Acidithiobacillaceae</taxon>
        <taxon>Acidithiobacillus</taxon>
    </lineage>
</organism>
<comment type="caution">
    <text evidence="1">The sequence shown here is derived from an EMBL/GenBank/DDBJ whole genome shotgun (WGS) entry which is preliminary data.</text>
</comment>
<evidence type="ECO:0008006" key="2">
    <source>
        <dbReference type="Google" id="ProtNLM"/>
    </source>
</evidence>
<dbReference type="RefSeq" id="WP_163097072.1">
    <property type="nucleotide sequence ID" value="NZ_CP127523.1"/>
</dbReference>
<gene>
    <name evidence="1" type="ORF">GL267_04850</name>
</gene>
<reference evidence="1" key="1">
    <citation type="submission" date="2019-11" db="EMBL/GenBank/DDBJ databases">
        <title>Acidithiobacillus ferrianus sp. nov.: a facultatively anaerobic and extremely acidophilic chemolithoautotroph.</title>
        <authorList>
            <person name="Norris P.R."/>
            <person name="Falagan C."/>
            <person name="Moya-Beltran A."/>
            <person name="Castro M."/>
            <person name="Quatrini R."/>
            <person name="Johnson D.B."/>
        </authorList>
    </citation>
    <scope>NUCLEOTIDE SEQUENCE [LARGE SCALE GENOMIC DNA]</scope>
    <source>
        <strain evidence="1">MG</strain>
    </source>
</reference>
<accession>A0A845U8B1</accession>
<evidence type="ECO:0000313" key="1">
    <source>
        <dbReference type="EMBL" id="NDU41997.1"/>
    </source>
</evidence>
<protein>
    <recommendedName>
        <fullName evidence="2">PilZ domain-containing protein</fullName>
    </recommendedName>
</protein>
<dbReference type="EMBL" id="WNJL01000022">
    <property type="protein sequence ID" value="NDU41997.1"/>
    <property type="molecule type" value="Genomic_DNA"/>
</dbReference>
<proteinExistence type="predicted"/>
<dbReference type="AlphaFoldDB" id="A0A845U8B1"/>